<proteinExistence type="predicted"/>
<evidence type="ECO:0000313" key="3">
    <source>
        <dbReference type="Proteomes" id="UP000807353"/>
    </source>
</evidence>
<dbReference type="Proteomes" id="UP000807353">
    <property type="component" value="Unassembled WGS sequence"/>
</dbReference>
<feature type="signal peptide" evidence="1">
    <location>
        <begin position="1"/>
        <end position="23"/>
    </location>
</feature>
<name>A0A9P5YD42_9AGAR</name>
<dbReference type="AlphaFoldDB" id="A0A9P5YD42"/>
<comment type="caution">
    <text evidence="2">The sequence shown here is derived from an EMBL/GenBank/DDBJ whole genome shotgun (WGS) entry which is preliminary data.</text>
</comment>
<keyword evidence="3" id="KW-1185">Reference proteome</keyword>
<evidence type="ECO:0000256" key="1">
    <source>
        <dbReference type="SAM" id="SignalP"/>
    </source>
</evidence>
<dbReference type="EMBL" id="MU150245">
    <property type="protein sequence ID" value="KAF9465676.1"/>
    <property type="molecule type" value="Genomic_DNA"/>
</dbReference>
<protein>
    <submittedName>
        <fullName evidence="2">Uncharacterized protein</fullName>
    </submittedName>
</protein>
<accession>A0A9P5YD42</accession>
<keyword evidence="1" id="KW-0732">Signal</keyword>
<sequence length="72" mass="8360">MGRRIATWLTLGVTIIIPSGVNDEEYPQKYWLSLDLQPIEYSKEAEENGIEFELKQFGEPFLFVAFSRRFGS</sequence>
<feature type="chain" id="PRO_5040126419" evidence="1">
    <location>
        <begin position="24"/>
        <end position="72"/>
    </location>
</feature>
<reference evidence="2" key="1">
    <citation type="submission" date="2020-11" db="EMBL/GenBank/DDBJ databases">
        <authorList>
            <consortium name="DOE Joint Genome Institute"/>
            <person name="Ahrendt S."/>
            <person name="Riley R."/>
            <person name="Andreopoulos W."/>
            <person name="Labutti K."/>
            <person name="Pangilinan J."/>
            <person name="Ruiz-Duenas F.J."/>
            <person name="Barrasa J.M."/>
            <person name="Sanchez-Garcia M."/>
            <person name="Camarero S."/>
            <person name="Miyauchi S."/>
            <person name="Serrano A."/>
            <person name="Linde D."/>
            <person name="Babiker R."/>
            <person name="Drula E."/>
            <person name="Ayuso-Fernandez I."/>
            <person name="Pacheco R."/>
            <person name="Padilla G."/>
            <person name="Ferreira P."/>
            <person name="Barriuso J."/>
            <person name="Kellner H."/>
            <person name="Castanera R."/>
            <person name="Alfaro M."/>
            <person name="Ramirez L."/>
            <person name="Pisabarro A.G."/>
            <person name="Kuo A."/>
            <person name="Tritt A."/>
            <person name="Lipzen A."/>
            <person name="He G."/>
            <person name="Yan M."/>
            <person name="Ng V."/>
            <person name="Cullen D."/>
            <person name="Martin F."/>
            <person name="Rosso M.-N."/>
            <person name="Henrissat B."/>
            <person name="Hibbett D."/>
            <person name="Martinez A.T."/>
            <person name="Grigoriev I.V."/>
        </authorList>
    </citation>
    <scope>NUCLEOTIDE SEQUENCE</scope>
    <source>
        <strain evidence="2">CBS 247.69</strain>
    </source>
</reference>
<organism evidence="2 3">
    <name type="scientific">Collybia nuda</name>
    <dbReference type="NCBI Taxonomy" id="64659"/>
    <lineage>
        <taxon>Eukaryota</taxon>
        <taxon>Fungi</taxon>
        <taxon>Dikarya</taxon>
        <taxon>Basidiomycota</taxon>
        <taxon>Agaricomycotina</taxon>
        <taxon>Agaricomycetes</taxon>
        <taxon>Agaricomycetidae</taxon>
        <taxon>Agaricales</taxon>
        <taxon>Tricholomatineae</taxon>
        <taxon>Clitocybaceae</taxon>
        <taxon>Collybia</taxon>
    </lineage>
</organism>
<gene>
    <name evidence="2" type="ORF">BDZ94DRAFT_1252871</name>
</gene>
<evidence type="ECO:0000313" key="2">
    <source>
        <dbReference type="EMBL" id="KAF9465676.1"/>
    </source>
</evidence>